<dbReference type="RefSeq" id="WP_184941749.1">
    <property type="nucleotide sequence ID" value="NZ_BAAAWZ010000001.1"/>
</dbReference>
<evidence type="ECO:0000313" key="2">
    <source>
        <dbReference type="Proteomes" id="UP000562352"/>
    </source>
</evidence>
<keyword evidence="2" id="KW-1185">Reference proteome</keyword>
<proteinExistence type="predicted"/>
<dbReference type="AlphaFoldDB" id="A0A841D4W6"/>
<sequence length="130" mass="14319">MRPTPGKCKHSEDMDMIGKFAAGAAVTLVALAATQVTARSADAAATYSSPCQGIRNCQAAMQDGEGWMVETPEKNWKKVIYQFKHLKKSARRVCAHEYPRLTMWISSPDSSRHKTVTVKASGRLPRSHCP</sequence>
<organism evidence="1 2">
    <name type="scientific">Planomonospora venezuelensis</name>
    <dbReference type="NCBI Taxonomy" id="1999"/>
    <lineage>
        <taxon>Bacteria</taxon>
        <taxon>Bacillati</taxon>
        <taxon>Actinomycetota</taxon>
        <taxon>Actinomycetes</taxon>
        <taxon>Streptosporangiales</taxon>
        <taxon>Streptosporangiaceae</taxon>
        <taxon>Planomonospora</taxon>
    </lineage>
</organism>
<dbReference type="EMBL" id="JACHJJ010000008">
    <property type="protein sequence ID" value="MBB5963534.1"/>
    <property type="molecule type" value="Genomic_DNA"/>
</dbReference>
<name>A0A841D4W6_PLAVE</name>
<evidence type="ECO:0000313" key="1">
    <source>
        <dbReference type="EMBL" id="MBB5963534.1"/>
    </source>
</evidence>
<gene>
    <name evidence="1" type="ORF">FHS22_002814</name>
</gene>
<dbReference type="Proteomes" id="UP000562352">
    <property type="component" value="Unassembled WGS sequence"/>
</dbReference>
<accession>A0A841D4W6</accession>
<reference evidence="1 2" key="1">
    <citation type="submission" date="2020-08" db="EMBL/GenBank/DDBJ databases">
        <title>Genomic Encyclopedia of Type Strains, Phase III (KMG-III): the genomes of soil and plant-associated and newly described type strains.</title>
        <authorList>
            <person name="Whitman W."/>
        </authorList>
    </citation>
    <scope>NUCLEOTIDE SEQUENCE [LARGE SCALE GENOMIC DNA]</scope>
    <source>
        <strain evidence="1 2">CECT 3303</strain>
    </source>
</reference>
<protein>
    <submittedName>
        <fullName evidence="1">Uncharacterized protein YjlB</fullName>
    </submittedName>
</protein>
<comment type="caution">
    <text evidence="1">The sequence shown here is derived from an EMBL/GenBank/DDBJ whole genome shotgun (WGS) entry which is preliminary data.</text>
</comment>